<dbReference type="FunFam" id="3.30.160.60:FF:000100">
    <property type="entry name" value="Zinc finger 45-like"/>
    <property type="match status" value="1"/>
</dbReference>
<dbReference type="SMART" id="SM00355">
    <property type="entry name" value="ZnF_C2H2"/>
    <property type="match status" value="3"/>
</dbReference>
<dbReference type="PANTHER" id="PTHR46352:SF14">
    <property type="entry name" value="PROTEIN SENSITIVE TO PROTON RHIZOTOXICITY 2-LIKE"/>
    <property type="match status" value="1"/>
</dbReference>
<evidence type="ECO:0000259" key="10">
    <source>
        <dbReference type="PROSITE" id="PS50157"/>
    </source>
</evidence>
<proteinExistence type="predicted"/>
<keyword evidence="6" id="KW-0805">Transcription regulation</keyword>
<gene>
    <name evidence="11" type="ORF">MKW98_001358</name>
</gene>
<dbReference type="Pfam" id="PF23115">
    <property type="entry name" value="zf-C2H2_STOP2_3rd"/>
    <property type="match status" value="1"/>
</dbReference>
<evidence type="ECO:0000256" key="3">
    <source>
        <dbReference type="ARBA" id="ARBA00022737"/>
    </source>
</evidence>
<dbReference type="InterPro" id="IPR013087">
    <property type="entry name" value="Znf_C2H2_type"/>
</dbReference>
<keyword evidence="3" id="KW-0677">Repeat</keyword>
<evidence type="ECO:0000313" key="11">
    <source>
        <dbReference type="EMBL" id="KAI3920102.1"/>
    </source>
</evidence>
<keyword evidence="8" id="KW-0539">Nucleus</keyword>
<dbReference type="GO" id="GO:0008270">
    <property type="term" value="F:zinc ion binding"/>
    <property type="evidence" value="ECO:0007669"/>
    <property type="project" value="UniProtKB-KW"/>
</dbReference>
<name>A0AAD4STP2_9MAGN</name>
<keyword evidence="2" id="KW-0479">Metal-binding</keyword>
<dbReference type="PROSITE" id="PS50157">
    <property type="entry name" value="ZINC_FINGER_C2H2_2"/>
    <property type="match status" value="1"/>
</dbReference>
<comment type="subcellular location">
    <subcellularLocation>
        <location evidence="1">Nucleus</location>
    </subcellularLocation>
</comment>
<dbReference type="EMBL" id="JAJJMB010008870">
    <property type="protein sequence ID" value="KAI3920102.1"/>
    <property type="molecule type" value="Genomic_DNA"/>
</dbReference>
<dbReference type="InterPro" id="IPR059161">
    <property type="entry name" value="Znf-C2H2_STOP1/2_3rd"/>
</dbReference>
<evidence type="ECO:0000256" key="7">
    <source>
        <dbReference type="ARBA" id="ARBA00023163"/>
    </source>
</evidence>
<evidence type="ECO:0000256" key="8">
    <source>
        <dbReference type="ARBA" id="ARBA00023242"/>
    </source>
</evidence>
<dbReference type="PANTHER" id="PTHR46352">
    <property type="entry name" value="PROTEIN SENSITIVE TO PROTON RHIZOTOXICITY 1"/>
    <property type="match status" value="1"/>
</dbReference>
<dbReference type="GO" id="GO:0010447">
    <property type="term" value="P:response to acidic pH"/>
    <property type="evidence" value="ECO:0007669"/>
    <property type="project" value="InterPro"/>
</dbReference>
<feature type="domain" description="C2H2-type" evidence="10">
    <location>
        <begin position="194"/>
        <end position="221"/>
    </location>
</feature>
<dbReference type="InterPro" id="IPR058196">
    <property type="entry name" value="zf-C2H2_STOP1/2_C"/>
</dbReference>
<evidence type="ECO:0000313" key="12">
    <source>
        <dbReference type="Proteomes" id="UP001202328"/>
    </source>
</evidence>
<accession>A0AAD4STP2</accession>
<evidence type="ECO:0000256" key="9">
    <source>
        <dbReference type="PROSITE-ProRule" id="PRU00042"/>
    </source>
</evidence>
<dbReference type="InterPro" id="IPR044300">
    <property type="entry name" value="STOP1/2"/>
</dbReference>
<sequence length="416" mass="46614">MAGTSSLNGNFNPTSDIQTPLFNLSQLNQRMDSLQQFIAESIDRNTLLGKDQMDTISNEITSAIHQIIVNGSALISSTQSQTLDGKSPIIPDNIIDQHIVLDSSSGGGLISQNRDQIEGKSVDSSVQMCFSNLEKTKNSADSSEGNYINPEFNLSSEKLLEVKKDFTIDEQMDDDENCEIVELDEVELLAEHVHFCEICGKGFKRDANLRMHMRAHGNQFKTLEALTKQPDKLIIESSALRRKVRFSCPFVGCNRNKLHKKFRPLKSAVCVKNHFKRSHCPKMYSCDRCNKKRFSVLTDLKSHLKHCGDSKWKCSCGTTFSRKDKLFGHIALFEGHMPAFTEETEKGITNGEGSSTKEVIAMEENEEESGFENFFDGFRENFGGIVNDDDNGNEDCLGDIFESPVLGTGMDSWFDL</sequence>
<dbReference type="Proteomes" id="UP001202328">
    <property type="component" value="Unassembled WGS sequence"/>
</dbReference>
<dbReference type="Pfam" id="PF23118">
    <property type="entry name" value="zf-C2H2_STOP2_C"/>
    <property type="match status" value="1"/>
</dbReference>
<dbReference type="Gene3D" id="3.30.160.60">
    <property type="entry name" value="Classic Zinc Finger"/>
    <property type="match status" value="2"/>
</dbReference>
<dbReference type="PROSITE" id="PS00028">
    <property type="entry name" value="ZINC_FINGER_C2H2_1"/>
    <property type="match status" value="1"/>
</dbReference>
<organism evidence="11 12">
    <name type="scientific">Papaver atlanticum</name>
    <dbReference type="NCBI Taxonomy" id="357466"/>
    <lineage>
        <taxon>Eukaryota</taxon>
        <taxon>Viridiplantae</taxon>
        <taxon>Streptophyta</taxon>
        <taxon>Embryophyta</taxon>
        <taxon>Tracheophyta</taxon>
        <taxon>Spermatophyta</taxon>
        <taxon>Magnoliopsida</taxon>
        <taxon>Ranunculales</taxon>
        <taxon>Papaveraceae</taxon>
        <taxon>Papaveroideae</taxon>
        <taxon>Papaver</taxon>
    </lineage>
</organism>
<comment type="caution">
    <text evidence="11">The sequence shown here is derived from an EMBL/GenBank/DDBJ whole genome shotgun (WGS) entry which is preliminary data.</text>
</comment>
<keyword evidence="5" id="KW-0862">Zinc</keyword>
<keyword evidence="12" id="KW-1185">Reference proteome</keyword>
<dbReference type="InterPro" id="IPR036236">
    <property type="entry name" value="Znf_C2H2_sf"/>
</dbReference>
<evidence type="ECO:0000256" key="2">
    <source>
        <dbReference type="ARBA" id="ARBA00022723"/>
    </source>
</evidence>
<evidence type="ECO:0000256" key="5">
    <source>
        <dbReference type="ARBA" id="ARBA00022833"/>
    </source>
</evidence>
<evidence type="ECO:0000256" key="4">
    <source>
        <dbReference type="ARBA" id="ARBA00022771"/>
    </source>
</evidence>
<keyword evidence="4 9" id="KW-0863">Zinc-finger</keyword>
<evidence type="ECO:0000256" key="6">
    <source>
        <dbReference type="ARBA" id="ARBA00023015"/>
    </source>
</evidence>
<keyword evidence="7" id="KW-0804">Transcription</keyword>
<dbReference type="AlphaFoldDB" id="A0AAD4STP2"/>
<protein>
    <recommendedName>
        <fullName evidence="10">C2H2-type domain-containing protein</fullName>
    </recommendedName>
</protein>
<dbReference type="GO" id="GO:0010044">
    <property type="term" value="P:response to aluminum ion"/>
    <property type="evidence" value="ECO:0007669"/>
    <property type="project" value="InterPro"/>
</dbReference>
<evidence type="ECO:0000256" key="1">
    <source>
        <dbReference type="ARBA" id="ARBA00004123"/>
    </source>
</evidence>
<reference evidence="11" key="1">
    <citation type="submission" date="2022-04" db="EMBL/GenBank/DDBJ databases">
        <title>A functionally conserved STORR gene fusion in Papaver species that diverged 16.8 million years ago.</title>
        <authorList>
            <person name="Catania T."/>
        </authorList>
    </citation>
    <scope>NUCLEOTIDE SEQUENCE</scope>
    <source>
        <strain evidence="11">S-188037</strain>
    </source>
</reference>
<dbReference type="SUPFAM" id="SSF57667">
    <property type="entry name" value="beta-beta-alpha zinc fingers"/>
    <property type="match status" value="1"/>
</dbReference>